<dbReference type="OrthoDB" id="9784339at2"/>
<dbReference type="GO" id="GO:0004725">
    <property type="term" value="F:protein tyrosine phosphatase activity"/>
    <property type="evidence" value="ECO:0007669"/>
    <property type="project" value="UniProtKB-EC"/>
</dbReference>
<dbReference type="PRINTS" id="PR00719">
    <property type="entry name" value="LMWPTPASE"/>
</dbReference>
<name>A0A845A4I5_9SPHN</name>
<feature type="active site" description="Nucleophile" evidence="5">
    <location>
        <position position="9"/>
    </location>
</feature>
<dbReference type="SMART" id="SM00226">
    <property type="entry name" value="LMWPc"/>
    <property type="match status" value="1"/>
</dbReference>
<dbReference type="SUPFAM" id="SSF52788">
    <property type="entry name" value="Phosphotyrosine protein phosphatases I"/>
    <property type="match status" value="1"/>
</dbReference>
<evidence type="ECO:0000256" key="4">
    <source>
        <dbReference type="ARBA" id="ARBA00022912"/>
    </source>
</evidence>
<keyword evidence="8" id="KW-1185">Reference proteome</keyword>
<dbReference type="AlphaFoldDB" id="A0A845A4I5"/>
<keyword evidence="3" id="KW-0378">Hydrolase</keyword>
<dbReference type="EC" id="3.1.3.48" evidence="2"/>
<dbReference type="InterPro" id="IPR017867">
    <property type="entry name" value="Tyr_phospatase_low_mol_wt"/>
</dbReference>
<proteinExistence type="inferred from homology"/>
<evidence type="ECO:0000259" key="6">
    <source>
        <dbReference type="SMART" id="SM00226"/>
    </source>
</evidence>
<protein>
    <recommendedName>
        <fullName evidence="2">protein-tyrosine-phosphatase</fullName>
        <ecNumber evidence="2">3.1.3.48</ecNumber>
    </recommendedName>
</protein>
<feature type="active site" description="Proton donor" evidence="5">
    <location>
        <position position="124"/>
    </location>
</feature>
<dbReference type="Gene3D" id="3.40.50.2300">
    <property type="match status" value="1"/>
</dbReference>
<dbReference type="InterPro" id="IPR036196">
    <property type="entry name" value="Ptyr_pPase_sf"/>
</dbReference>
<dbReference type="EMBL" id="WTYQ01000001">
    <property type="protein sequence ID" value="MXP25202.1"/>
    <property type="molecule type" value="Genomic_DNA"/>
</dbReference>
<reference evidence="7 8" key="1">
    <citation type="submission" date="2019-12" db="EMBL/GenBank/DDBJ databases">
        <title>Genomic-based taxomic classification of the family Erythrobacteraceae.</title>
        <authorList>
            <person name="Xu L."/>
        </authorList>
    </citation>
    <scope>NUCLEOTIDE SEQUENCE [LARGE SCALE GENOMIC DNA]</scope>
    <source>
        <strain evidence="7 8">DSM 18604</strain>
    </source>
</reference>
<evidence type="ECO:0000256" key="3">
    <source>
        <dbReference type="ARBA" id="ARBA00022801"/>
    </source>
</evidence>
<sequence length="153" mass="16573">MKPAVLFVCLGNICRSPMAEGAFRAAADEAGLDIIVDSAGTGDWHIGNAPDPRAQKEAASHGVSIAHLRGRQIGEDDYRKFSHIFALDKDNLAIIQQRAPEDTTAEISLLMDVVEGERGRPVADPYYGGAEGFTQTWCDVSKAARALVDRFSR</sequence>
<dbReference type="PANTHER" id="PTHR11717:SF7">
    <property type="entry name" value="LOW MOLECULAR WEIGHT PHOSPHOTYROSINE PROTEIN PHOSPHATASE"/>
    <property type="match status" value="1"/>
</dbReference>
<feature type="active site" evidence="5">
    <location>
        <position position="15"/>
    </location>
</feature>
<feature type="domain" description="Phosphotyrosine protein phosphatase I" evidence="6">
    <location>
        <begin position="3"/>
        <end position="150"/>
    </location>
</feature>
<comment type="caution">
    <text evidence="7">The sequence shown here is derived from an EMBL/GenBank/DDBJ whole genome shotgun (WGS) entry which is preliminary data.</text>
</comment>
<dbReference type="InterPro" id="IPR023485">
    <property type="entry name" value="Ptyr_pPase"/>
</dbReference>
<evidence type="ECO:0000313" key="7">
    <source>
        <dbReference type="EMBL" id="MXP25202.1"/>
    </source>
</evidence>
<dbReference type="PANTHER" id="PTHR11717">
    <property type="entry name" value="LOW MOLECULAR WEIGHT PROTEIN TYROSINE PHOSPHATASE"/>
    <property type="match status" value="1"/>
</dbReference>
<keyword evidence="4" id="KW-0904">Protein phosphatase</keyword>
<gene>
    <name evidence="7" type="ORF">GRI39_03980</name>
</gene>
<dbReference type="RefSeq" id="WP_160738349.1">
    <property type="nucleotide sequence ID" value="NZ_WTYQ01000001.1"/>
</dbReference>
<dbReference type="Pfam" id="PF01451">
    <property type="entry name" value="LMWPc"/>
    <property type="match status" value="1"/>
</dbReference>
<accession>A0A845A4I5</accession>
<dbReference type="InterPro" id="IPR050438">
    <property type="entry name" value="LMW_PTPase"/>
</dbReference>
<evidence type="ECO:0000256" key="2">
    <source>
        <dbReference type="ARBA" id="ARBA00013064"/>
    </source>
</evidence>
<evidence type="ECO:0000256" key="5">
    <source>
        <dbReference type="PIRSR" id="PIRSR617867-1"/>
    </source>
</evidence>
<dbReference type="CDD" id="cd16343">
    <property type="entry name" value="LMWPTP"/>
    <property type="match status" value="1"/>
</dbReference>
<comment type="similarity">
    <text evidence="1">Belongs to the low molecular weight phosphotyrosine protein phosphatase family.</text>
</comment>
<organism evidence="7 8">
    <name type="scientific">Altericroceibacterium indicum</name>
    <dbReference type="NCBI Taxonomy" id="374177"/>
    <lineage>
        <taxon>Bacteria</taxon>
        <taxon>Pseudomonadati</taxon>
        <taxon>Pseudomonadota</taxon>
        <taxon>Alphaproteobacteria</taxon>
        <taxon>Sphingomonadales</taxon>
        <taxon>Erythrobacteraceae</taxon>
        <taxon>Altericroceibacterium</taxon>
    </lineage>
</organism>
<dbReference type="Proteomes" id="UP000460561">
    <property type="component" value="Unassembled WGS sequence"/>
</dbReference>
<evidence type="ECO:0000313" key="8">
    <source>
        <dbReference type="Proteomes" id="UP000460561"/>
    </source>
</evidence>
<evidence type="ECO:0000256" key="1">
    <source>
        <dbReference type="ARBA" id="ARBA00011063"/>
    </source>
</evidence>